<accession>A0A8R7URB2</accession>
<feature type="transmembrane region" description="Helical" evidence="11">
    <location>
        <begin position="233"/>
        <end position="254"/>
    </location>
</feature>
<dbReference type="InterPro" id="IPR046956">
    <property type="entry name" value="RLP23-like"/>
</dbReference>
<dbReference type="PANTHER" id="PTHR48063:SF51">
    <property type="entry name" value="LEUCINE-RICH REPEAT-CONTAINING N-TERMINAL PLANT-TYPE DOMAIN-CONTAINING PROTEIN"/>
    <property type="match status" value="1"/>
</dbReference>
<organism evidence="12 13">
    <name type="scientific">Triticum urartu</name>
    <name type="common">Red wild einkorn</name>
    <name type="synonym">Crithodium urartu</name>
    <dbReference type="NCBI Taxonomy" id="4572"/>
    <lineage>
        <taxon>Eukaryota</taxon>
        <taxon>Viridiplantae</taxon>
        <taxon>Streptophyta</taxon>
        <taxon>Embryophyta</taxon>
        <taxon>Tracheophyta</taxon>
        <taxon>Spermatophyta</taxon>
        <taxon>Magnoliopsida</taxon>
        <taxon>Liliopsida</taxon>
        <taxon>Poales</taxon>
        <taxon>Poaceae</taxon>
        <taxon>BOP clade</taxon>
        <taxon>Pooideae</taxon>
        <taxon>Triticodae</taxon>
        <taxon>Triticeae</taxon>
        <taxon>Triticinae</taxon>
        <taxon>Triticum</taxon>
    </lineage>
</organism>
<evidence type="ECO:0000256" key="7">
    <source>
        <dbReference type="ARBA" id="ARBA00022737"/>
    </source>
</evidence>
<dbReference type="InterPro" id="IPR032675">
    <property type="entry name" value="LRR_dom_sf"/>
</dbReference>
<proteinExistence type="inferred from homology"/>
<comment type="subcellular location">
    <subcellularLocation>
        <location evidence="1">Membrane</location>
        <topology evidence="1">Single-pass type I membrane protein</topology>
    </subcellularLocation>
</comment>
<reference evidence="13" key="1">
    <citation type="journal article" date="2013" name="Nature">
        <title>Draft genome of the wheat A-genome progenitor Triticum urartu.</title>
        <authorList>
            <person name="Ling H.Q."/>
            <person name="Zhao S."/>
            <person name="Liu D."/>
            <person name="Wang J."/>
            <person name="Sun H."/>
            <person name="Zhang C."/>
            <person name="Fan H."/>
            <person name="Li D."/>
            <person name="Dong L."/>
            <person name="Tao Y."/>
            <person name="Gao C."/>
            <person name="Wu H."/>
            <person name="Li Y."/>
            <person name="Cui Y."/>
            <person name="Guo X."/>
            <person name="Zheng S."/>
            <person name="Wang B."/>
            <person name="Yu K."/>
            <person name="Liang Q."/>
            <person name="Yang W."/>
            <person name="Lou X."/>
            <person name="Chen J."/>
            <person name="Feng M."/>
            <person name="Jian J."/>
            <person name="Zhang X."/>
            <person name="Luo G."/>
            <person name="Jiang Y."/>
            <person name="Liu J."/>
            <person name="Wang Z."/>
            <person name="Sha Y."/>
            <person name="Zhang B."/>
            <person name="Wu H."/>
            <person name="Tang D."/>
            <person name="Shen Q."/>
            <person name="Xue P."/>
            <person name="Zou S."/>
            <person name="Wang X."/>
            <person name="Liu X."/>
            <person name="Wang F."/>
            <person name="Yang Y."/>
            <person name="An X."/>
            <person name="Dong Z."/>
            <person name="Zhang K."/>
            <person name="Zhang X."/>
            <person name="Luo M.C."/>
            <person name="Dvorak J."/>
            <person name="Tong Y."/>
            <person name="Wang J."/>
            <person name="Yang H."/>
            <person name="Li Z."/>
            <person name="Wang D."/>
            <person name="Zhang A."/>
            <person name="Wang J."/>
        </authorList>
    </citation>
    <scope>NUCLEOTIDE SEQUENCE</scope>
    <source>
        <strain evidence="13">cv. G1812</strain>
    </source>
</reference>
<keyword evidence="6" id="KW-0732">Signal</keyword>
<dbReference type="Pfam" id="PF00560">
    <property type="entry name" value="LRR_1"/>
    <property type="match status" value="2"/>
</dbReference>
<name>A0A8R7URB2_TRIUA</name>
<keyword evidence="3" id="KW-0433">Leucine-rich repeat</keyword>
<dbReference type="PRINTS" id="PR00019">
    <property type="entry name" value="LEURICHRPT"/>
</dbReference>
<keyword evidence="13" id="KW-1185">Reference proteome</keyword>
<keyword evidence="4" id="KW-1070">Brassinosteroid signaling pathway</keyword>
<evidence type="ECO:0000256" key="8">
    <source>
        <dbReference type="ARBA" id="ARBA00022989"/>
    </source>
</evidence>
<evidence type="ECO:0000256" key="9">
    <source>
        <dbReference type="ARBA" id="ARBA00023136"/>
    </source>
</evidence>
<dbReference type="Pfam" id="PF13855">
    <property type="entry name" value="LRR_8"/>
    <property type="match status" value="1"/>
</dbReference>
<evidence type="ECO:0000256" key="10">
    <source>
        <dbReference type="ARBA" id="ARBA00023180"/>
    </source>
</evidence>
<dbReference type="EnsemblPlants" id="TuG1812G0600000047.01.T01">
    <property type="protein sequence ID" value="TuG1812G0600000047.01.T01.cds375465"/>
    <property type="gene ID" value="TuG1812G0600000047.01"/>
</dbReference>
<evidence type="ECO:0000256" key="6">
    <source>
        <dbReference type="ARBA" id="ARBA00022729"/>
    </source>
</evidence>
<dbReference type="AlphaFoldDB" id="A0A8R7URB2"/>
<evidence type="ECO:0000256" key="5">
    <source>
        <dbReference type="ARBA" id="ARBA00022692"/>
    </source>
</evidence>
<keyword evidence="7" id="KW-0677">Repeat</keyword>
<reference evidence="12" key="2">
    <citation type="submission" date="2018-03" db="EMBL/GenBank/DDBJ databases">
        <title>The Triticum urartu genome reveals the dynamic nature of wheat genome evolution.</title>
        <authorList>
            <person name="Ling H."/>
            <person name="Ma B."/>
            <person name="Shi X."/>
            <person name="Liu H."/>
            <person name="Dong L."/>
            <person name="Sun H."/>
            <person name="Cao Y."/>
            <person name="Gao Q."/>
            <person name="Zheng S."/>
            <person name="Li Y."/>
            <person name="Yu Y."/>
            <person name="Du H."/>
            <person name="Qi M."/>
            <person name="Li Y."/>
            <person name="Yu H."/>
            <person name="Cui Y."/>
            <person name="Wang N."/>
            <person name="Chen C."/>
            <person name="Wu H."/>
            <person name="Zhao Y."/>
            <person name="Zhang J."/>
            <person name="Li Y."/>
            <person name="Zhou W."/>
            <person name="Zhang B."/>
            <person name="Hu W."/>
            <person name="Eijk M."/>
            <person name="Tang J."/>
            <person name="Witsenboer H."/>
            <person name="Zhao S."/>
            <person name="Li Z."/>
            <person name="Zhang A."/>
            <person name="Wang D."/>
            <person name="Liang C."/>
        </authorList>
    </citation>
    <scope>NUCLEOTIDE SEQUENCE [LARGE SCALE GENOMIC DNA]</scope>
    <source>
        <strain evidence="12">cv. G1812</strain>
    </source>
</reference>
<evidence type="ECO:0000256" key="1">
    <source>
        <dbReference type="ARBA" id="ARBA00004479"/>
    </source>
</evidence>
<dbReference type="InterPro" id="IPR001611">
    <property type="entry name" value="Leu-rich_rpt"/>
</dbReference>
<dbReference type="GO" id="GO:0016020">
    <property type="term" value="C:membrane"/>
    <property type="evidence" value="ECO:0007669"/>
    <property type="project" value="UniProtKB-SubCell"/>
</dbReference>
<evidence type="ECO:0000313" key="12">
    <source>
        <dbReference type="EnsemblPlants" id="TuG1812G0600000047.01.T01.cds375465"/>
    </source>
</evidence>
<comment type="similarity">
    <text evidence="2">Belongs to the RLP family.</text>
</comment>
<evidence type="ECO:0000256" key="2">
    <source>
        <dbReference type="ARBA" id="ARBA00009592"/>
    </source>
</evidence>
<evidence type="ECO:0000256" key="4">
    <source>
        <dbReference type="ARBA" id="ARBA00022626"/>
    </source>
</evidence>
<keyword evidence="8 11" id="KW-1133">Transmembrane helix</keyword>
<evidence type="ECO:0000256" key="11">
    <source>
        <dbReference type="SAM" id="Phobius"/>
    </source>
</evidence>
<evidence type="ECO:0000313" key="13">
    <source>
        <dbReference type="Proteomes" id="UP000015106"/>
    </source>
</evidence>
<keyword evidence="9 11" id="KW-0472">Membrane</keyword>
<sequence length="285" mass="31263">MFSGAIPGELTMMKGLQFLDIACNNISGNIPRSLGNLTAMTFTSRNIARGGLFEVFNFEIVGSTMGYIYPYGGSIFVDVKGQQLEYNKGITYMVNIDLSCNSLTGQIPQEIGMLVVLKNLNLSWNSLTGIIPQSIGELQALESFDLSHNELFGEIPTSLSALTSLSRLNMSYNNLTGTIPSGNQLSALEDPASIYISNPGLCGPPLQRNCSRTGITPFAAQEHDEGMSDVVSLYLSICIGFVVGLWIVFCGFLFKRKWRVSWFLFTDHIYDRAYVQVAVGWASLT</sequence>
<dbReference type="SUPFAM" id="SSF52058">
    <property type="entry name" value="L domain-like"/>
    <property type="match status" value="2"/>
</dbReference>
<keyword evidence="5 11" id="KW-0812">Transmembrane</keyword>
<dbReference type="Gene3D" id="3.80.10.10">
    <property type="entry name" value="Ribonuclease Inhibitor"/>
    <property type="match status" value="1"/>
</dbReference>
<protein>
    <submittedName>
        <fullName evidence="12">Uncharacterized protein</fullName>
    </submittedName>
</protein>
<dbReference type="Gramene" id="TuG1812G0600000047.01.T01">
    <property type="protein sequence ID" value="TuG1812G0600000047.01.T01.cds375465"/>
    <property type="gene ID" value="TuG1812G0600000047.01"/>
</dbReference>
<reference evidence="12" key="3">
    <citation type="submission" date="2022-06" db="UniProtKB">
        <authorList>
            <consortium name="EnsemblPlants"/>
        </authorList>
    </citation>
    <scope>IDENTIFICATION</scope>
</reference>
<evidence type="ECO:0000256" key="3">
    <source>
        <dbReference type="ARBA" id="ARBA00022614"/>
    </source>
</evidence>
<dbReference type="GO" id="GO:0009742">
    <property type="term" value="P:brassinosteroid mediated signaling pathway"/>
    <property type="evidence" value="ECO:0007669"/>
    <property type="project" value="UniProtKB-KW"/>
</dbReference>
<dbReference type="FunFam" id="3.80.10.10:FF:000111">
    <property type="entry name" value="LRR receptor-like serine/threonine-protein kinase ERECTA"/>
    <property type="match status" value="1"/>
</dbReference>
<dbReference type="Proteomes" id="UP000015106">
    <property type="component" value="Chromosome 6"/>
</dbReference>
<keyword evidence="10" id="KW-0325">Glycoprotein</keyword>
<dbReference type="PANTHER" id="PTHR48063">
    <property type="entry name" value="LRR RECEPTOR-LIKE KINASE"/>
    <property type="match status" value="1"/>
</dbReference>